<dbReference type="AlphaFoldDB" id="D8JAK6"/>
<dbReference type="KEGG" id="hje:HacjB3_06705"/>
<dbReference type="SUPFAM" id="SSF55729">
    <property type="entry name" value="Acyl-CoA N-acyltransferases (Nat)"/>
    <property type="match status" value="1"/>
</dbReference>
<dbReference type="InterPro" id="IPR000182">
    <property type="entry name" value="GNAT_dom"/>
</dbReference>
<dbReference type="Pfam" id="PF13302">
    <property type="entry name" value="Acetyltransf_3"/>
    <property type="match status" value="1"/>
</dbReference>
<keyword evidence="3" id="KW-0808">Transferase</keyword>
<keyword evidence="5" id="KW-1185">Reference proteome</keyword>
<evidence type="ECO:0000313" key="5">
    <source>
        <dbReference type="Proteomes" id="UP000011645"/>
    </source>
</evidence>
<dbReference type="RefSeq" id="WP_008414996.1">
    <property type="nucleotide sequence ID" value="NC_014297.1"/>
</dbReference>
<feature type="domain" description="N-acetyltransferase" evidence="1">
    <location>
        <begin position="10"/>
        <end position="155"/>
    </location>
</feature>
<name>D8JAK6_HALJB</name>
<dbReference type="PANTHER" id="PTHR43441:SF11">
    <property type="entry name" value="RIBOSOMAL-PROTEIN-SERINE ACETYLTRANSFERASE"/>
    <property type="match status" value="1"/>
</dbReference>
<evidence type="ECO:0000313" key="4">
    <source>
        <dbReference type="Proteomes" id="UP000000390"/>
    </source>
</evidence>
<evidence type="ECO:0000259" key="1">
    <source>
        <dbReference type="Pfam" id="PF13302"/>
    </source>
</evidence>
<dbReference type="EMBL" id="CP002062">
    <property type="protein sequence ID" value="ADJ14728.1"/>
    <property type="molecule type" value="Genomic_DNA"/>
</dbReference>
<evidence type="ECO:0000313" key="2">
    <source>
        <dbReference type="EMBL" id="ADJ14728.1"/>
    </source>
</evidence>
<accession>D8JAK6</accession>
<dbReference type="EMBL" id="AOHV01000015">
    <property type="protein sequence ID" value="ELY39310.1"/>
    <property type="molecule type" value="Genomic_DNA"/>
</dbReference>
<organism evidence="2 4">
    <name type="scientific">Halalkalicoccus jeotgali (strain DSM 18796 / CECT 7217 / JCM 14584 / KCTC 4019 / B3)</name>
    <dbReference type="NCBI Taxonomy" id="795797"/>
    <lineage>
        <taxon>Archaea</taxon>
        <taxon>Methanobacteriati</taxon>
        <taxon>Methanobacteriota</taxon>
        <taxon>Stenosarchaea group</taxon>
        <taxon>Halobacteria</taxon>
        <taxon>Halobacteriales</taxon>
        <taxon>Halococcaceae</taxon>
        <taxon>Halalkalicoccus</taxon>
    </lineage>
</organism>
<dbReference type="Gene3D" id="3.40.630.30">
    <property type="match status" value="1"/>
</dbReference>
<gene>
    <name evidence="2" type="ordered locus">HacjB3_06705</name>
    <name evidence="3" type="ORF">C497_05112</name>
</gene>
<dbReference type="eggNOG" id="arCOG00842">
    <property type="taxonomic scope" value="Archaea"/>
</dbReference>
<reference evidence="3 5" key="2">
    <citation type="journal article" date="2014" name="PLoS Genet.">
        <title>Phylogenetically driven sequencing of extremely halophilic archaea reveals strategies for static and dynamic osmo-response.</title>
        <authorList>
            <person name="Becker E.A."/>
            <person name="Seitzer P.M."/>
            <person name="Tritt A."/>
            <person name="Larsen D."/>
            <person name="Krusor M."/>
            <person name="Yao A.I."/>
            <person name="Wu D."/>
            <person name="Madern D."/>
            <person name="Eisen J.A."/>
            <person name="Darling A.E."/>
            <person name="Facciotti M.T."/>
        </authorList>
    </citation>
    <scope>NUCLEOTIDE SEQUENCE [LARGE SCALE GENOMIC DNA]</scope>
    <source>
        <strain evidence="3">B3</strain>
        <strain evidence="5">DSM 18796 / CECT 7217 / JCM 14584 / KCTC 4019 / B3</strain>
    </source>
</reference>
<dbReference type="HOGENOM" id="CLU_1352098_0_0_2"/>
<dbReference type="PANTHER" id="PTHR43441">
    <property type="entry name" value="RIBOSOMAL-PROTEIN-SERINE ACETYLTRANSFERASE"/>
    <property type="match status" value="1"/>
</dbReference>
<dbReference type="InterPro" id="IPR051908">
    <property type="entry name" value="Ribosomal_N-acetyltransferase"/>
</dbReference>
<dbReference type="InterPro" id="IPR016181">
    <property type="entry name" value="Acyl_CoA_acyltransferase"/>
</dbReference>
<evidence type="ECO:0000313" key="3">
    <source>
        <dbReference type="EMBL" id="ELY39310.1"/>
    </source>
</evidence>
<dbReference type="GO" id="GO:0005737">
    <property type="term" value="C:cytoplasm"/>
    <property type="evidence" value="ECO:0007669"/>
    <property type="project" value="TreeGrafter"/>
</dbReference>
<dbReference type="STRING" id="795797.HacjB3_06705"/>
<proteinExistence type="predicted"/>
<dbReference type="OrthoDB" id="120213at2157"/>
<protein>
    <submittedName>
        <fullName evidence="3">GCN5-like N-acetyltransferase</fullName>
    </submittedName>
    <submittedName>
        <fullName evidence="2">GCN5-related N-acetyltransferase</fullName>
    </submittedName>
</protein>
<dbReference type="Proteomes" id="UP000011645">
    <property type="component" value="Unassembled WGS sequence"/>
</dbReference>
<dbReference type="PATRIC" id="fig|795797.18.peg.1339"/>
<sequence length="207" mass="23861">MFPETIATDRLRLERLTRELVDPLEAYEHFANGDDIEEETQHISWNPHTTPKETWDVLGEFEERWEQREDAIYALFPREGEAGTGEFAGTTGLHFEWDKHAADLGIWLRKPFWGRGYSGERAAALFALAFSRLDLELVSVAHFSGNEQSKRAIEKYVERFGGRYEGRLRNHLVDADGEVHDAHRYSVSQEEWSDAVSEERTAVSFEG</sequence>
<dbReference type="GeneID" id="9419142"/>
<dbReference type="GO" id="GO:1990189">
    <property type="term" value="F:protein N-terminal-serine acetyltransferase activity"/>
    <property type="evidence" value="ECO:0007669"/>
    <property type="project" value="TreeGrafter"/>
</dbReference>
<dbReference type="Proteomes" id="UP000000390">
    <property type="component" value="Chromosome"/>
</dbReference>
<dbReference type="GO" id="GO:0008999">
    <property type="term" value="F:protein-N-terminal-alanine acetyltransferase activity"/>
    <property type="evidence" value="ECO:0007669"/>
    <property type="project" value="TreeGrafter"/>
</dbReference>
<reference evidence="2 4" key="1">
    <citation type="journal article" date="2010" name="J. Bacteriol.">
        <title>Complete genome sequence of Halalkalicoccus jeotgali B3(T), an extremely halophilic archaeon.</title>
        <authorList>
            <person name="Roh S.W."/>
            <person name="Nam Y.D."/>
            <person name="Nam S.H."/>
            <person name="Choi S.H."/>
            <person name="Park H.S."/>
            <person name="Bae J.W."/>
        </authorList>
    </citation>
    <scope>NUCLEOTIDE SEQUENCE [LARGE SCALE GENOMIC DNA]</scope>
    <source>
        <strain evidence="2">B3</strain>
        <strain evidence="4">DSM 18796 / CECT 7217 / JCM 14584 / KCTC 4019 / B3</strain>
    </source>
</reference>